<accession>A0ABR6KTN6</accession>
<reference evidence="1 2" key="1">
    <citation type="submission" date="2020-08" db="EMBL/GenBank/DDBJ databases">
        <title>Genomic Encyclopedia of Type Strains, Phase IV (KMG-IV): sequencing the most valuable type-strain genomes for metagenomic binning, comparative biology and taxonomic classification.</title>
        <authorList>
            <person name="Goeker M."/>
        </authorList>
    </citation>
    <scope>NUCLEOTIDE SEQUENCE [LARGE SCALE GENOMIC DNA]</scope>
    <source>
        <strain evidence="1 2">DSM 102983</strain>
    </source>
</reference>
<evidence type="ECO:0000313" key="1">
    <source>
        <dbReference type="EMBL" id="MBB4624739.1"/>
    </source>
</evidence>
<comment type="caution">
    <text evidence="1">The sequence shown here is derived from an EMBL/GenBank/DDBJ whole genome shotgun (WGS) entry which is preliminary data.</text>
</comment>
<organism evidence="1 2">
    <name type="scientific">Parabacteroides faecis</name>
    <dbReference type="NCBI Taxonomy" id="1217282"/>
    <lineage>
        <taxon>Bacteria</taxon>
        <taxon>Pseudomonadati</taxon>
        <taxon>Bacteroidota</taxon>
        <taxon>Bacteroidia</taxon>
        <taxon>Bacteroidales</taxon>
        <taxon>Tannerellaceae</taxon>
        <taxon>Parabacteroides</taxon>
    </lineage>
</organism>
<evidence type="ECO:0000313" key="2">
    <source>
        <dbReference type="Proteomes" id="UP000533637"/>
    </source>
</evidence>
<dbReference type="EMBL" id="JACHOC010000011">
    <property type="protein sequence ID" value="MBB4624739.1"/>
    <property type="molecule type" value="Genomic_DNA"/>
</dbReference>
<name>A0ABR6KTN6_9BACT</name>
<protein>
    <submittedName>
        <fullName evidence="1">Uncharacterized protein</fullName>
    </submittedName>
</protein>
<dbReference type="Proteomes" id="UP000533637">
    <property type="component" value="Unassembled WGS sequence"/>
</dbReference>
<gene>
    <name evidence="1" type="ORF">GGQ57_004683</name>
</gene>
<proteinExistence type="predicted"/>
<keyword evidence="2" id="KW-1185">Reference proteome</keyword>
<sequence>MVDLRKTQQPIFLALDDLIAIQRNFPPRHYDEKQSIGEISPTRYETTKTKRKQSPTVYGEIKITLLFVLTHINTIAKNVLYFKWHMKHVEKHFLLFRTWSVDVFLLFSSFCSTTEKQNDPFLLNLKRIPLWQRFKLSQNRG</sequence>